<organism evidence="2">
    <name type="scientific">uncultured Thermomicrobiales bacterium</name>
    <dbReference type="NCBI Taxonomy" id="1645740"/>
    <lineage>
        <taxon>Bacteria</taxon>
        <taxon>Pseudomonadati</taxon>
        <taxon>Thermomicrobiota</taxon>
        <taxon>Thermomicrobia</taxon>
        <taxon>Thermomicrobiales</taxon>
        <taxon>environmental samples</taxon>
    </lineage>
</organism>
<feature type="compositionally biased region" description="Basic residues" evidence="1">
    <location>
        <begin position="123"/>
        <end position="140"/>
    </location>
</feature>
<accession>A0A6J4VFE3</accession>
<dbReference type="EMBL" id="CADCWF010000302">
    <property type="protein sequence ID" value="CAA9576301.1"/>
    <property type="molecule type" value="Genomic_DNA"/>
</dbReference>
<feature type="compositionally biased region" description="Basic residues" evidence="1">
    <location>
        <begin position="149"/>
        <end position="161"/>
    </location>
</feature>
<feature type="non-terminal residue" evidence="2">
    <location>
        <position position="1"/>
    </location>
</feature>
<feature type="compositionally biased region" description="Basic and acidic residues" evidence="1">
    <location>
        <begin position="30"/>
        <end position="49"/>
    </location>
</feature>
<protein>
    <submittedName>
        <fullName evidence="2">3-hydroxyacyl-[acyl-carrier-protein] dehydratase, FabZ form</fullName>
        <ecNumber evidence="2">4.2.1.59</ecNumber>
    </submittedName>
</protein>
<gene>
    <name evidence="2" type="ORF">AVDCRST_MAG59-4101</name>
</gene>
<feature type="compositionally biased region" description="Basic and acidic residues" evidence="1">
    <location>
        <begin position="67"/>
        <end position="86"/>
    </location>
</feature>
<keyword evidence="2" id="KW-0456">Lyase</keyword>
<evidence type="ECO:0000256" key="1">
    <source>
        <dbReference type="SAM" id="MobiDB-lite"/>
    </source>
</evidence>
<name>A0A6J4VFE3_9BACT</name>
<feature type="non-terminal residue" evidence="2">
    <location>
        <position position="161"/>
    </location>
</feature>
<evidence type="ECO:0000313" key="2">
    <source>
        <dbReference type="EMBL" id="CAA9576301.1"/>
    </source>
</evidence>
<feature type="region of interest" description="Disordered" evidence="1">
    <location>
        <begin position="1"/>
        <end position="161"/>
    </location>
</feature>
<dbReference type="GO" id="GO:0019171">
    <property type="term" value="F:(3R)-hydroxyacyl-[acyl-carrier-protein] dehydratase activity"/>
    <property type="evidence" value="ECO:0007669"/>
    <property type="project" value="UniProtKB-EC"/>
</dbReference>
<proteinExistence type="predicted"/>
<reference evidence="2" key="1">
    <citation type="submission" date="2020-02" db="EMBL/GenBank/DDBJ databases">
        <authorList>
            <person name="Meier V. D."/>
        </authorList>
    </citation>
    <scope>NUCLEOTIDE SEQUENCE</scope>
    <source>
        <strain evidence="2">AVDCRST_MAG59</strain>
    </source>
</reference>
<feature type="compositionally biased region" description="Pro residues" evidence="1">
    <location>
        <begin position="20"/>
        <end position="29"/>
    </location>
</feature>
<feature type="compositionally biased region" description="Basic residues" evidence="1">
    <location>
        <begin position="87"/>
        <end position="100"/>
    </location>
</feature>
<dbReference type="AlphaFoldDB" id="A0A6J4VFE3"/>
<dbReference type="EC" id="4.2.1.59" evidence="2"/>
<sequence>GGTERRRVGAAARRGRNPGDHPPPLPLPARRPDPGARTGEPGRRPEERHRWRALLRRPFSGLSRHAGRPDRRGAGPGRRGGDADHGRRQRQAGPLRRHRQGPLQAPGPPRRHPPPGGPDRPGPTRHRNRHRHRHGRRRAGLPRGDHVRPGARARRALNRGV</sequence>